<evidence type="ECO:0000256" key="1">
    <source>
        <dbReference type="SAM" id="Coils"/>
    </source>
</evidence>
<gene>
    <name evidence="3" type="ORF">BQ2448_1901</name>
</gene>
<evidence type="ECO:0000313" key="4">
    <source>
        <dbReference type="Proteomes" id="UP000198372"/>
    </source>
</evidence>
<feature type="compositionally biased region" description="Low complexity" evidence="2">
    <location>
        <begin position="27"/>
        <end position="45"/>
    </location>
</feature>
<dbReference type="STRING" id="269621.A0A238FBI1"/>
<reference evidence="4" key="1">
    <citation type="submission" date="2016-09" db="EMBL/GenBank/DDBJ databases">
        <authorList>
            <person name="Jeantristanb JTB J.-T."/>
            <person name="Ricardo R."/>
        </authorList>
    </citation>
    <scope>NUCLEOTIDE SEQUENCE [LARGE SCALE GENOMIC DNA]</scope>
</reference>
<dbReference type="OrthoDB" id="2536958at2759"/>
<feature type="compositionally biased region" description="Polar residues" evidence="2">
    <location>
        <begin position="519"/>
        <end position="530"/>
    </location>
</feature>
<feature type="compositionally biased region" description="Low complexity" evidence="2">
    <location>
        <begin position="398"/>
        <end position="429"/>
    </location>
</feature>
<dbReference type="AlphaFoldDB" id="A0A238FBI1"/>
<feature type="region of interest" description="Disordered" evidence="2">
    <location>
        <begin position="502"/>
        <end position="530"/>
    </location>
</feature>
<feature type="coiled-coil region" evidence="1">
    <location>
        <begin position="720"/>
        <end position="747"/>
    </location>
</feature>
<feature type="region of interest" description="Disordered" evidence="2">
    <location>
        <begin position="23"/>
        <end position="46"/>
    </location>
</feature>
<sequence>MSMTPVSKNPVLTKLHYKTNVSVSSGSALSGNGMSISSSEESTGSPPVVGAVLADITQHTTSPYALTLAVEAVARRRRSDLAPNEGTASLKRTSSTRAPTPGRSDRGDRSTIIRSARNATAKIESSSRAGPTRGSENTSTPSRIDAPLRGDNAISSESRVGTATPSGSSNSMLPPPFASHRVHPSAAPAALSRKASSKADSSGPLQRKLIAVKSINAALQGASLIADKVQAKSRTTSSAFTASTSNSTPRSHARFAERRRSLSFSARAIASASAAPSHGARRASSRYILPNSTFPGPTSTPICLSRAPSTSLRASTAQRSAIPLSSTRMIKKGSGLSSASSIGEGIEEDKTSLGSMIASSQPAKSISAPATTATRVARTRKDNALSLNPVLRSQAQSFMSDSSVSCRSRSQSGSVRSASTATSFRSTPADVSPSTARPARQRQPRDSWETVPAFSRRTSFATGIAPQEESNLSASVRPAVRPSLAPALLQLSIGPTESNAGDISWESIGQHRPSPSFDIDSNYTPSKGENNLTVGDTYGLPSRSAMSYASPDHAMLHAALREIAPTPAKPNGAEDSPNLGVASGAHRAAGRESATLEEMLRATLLTSSRSHAEVGNGAGLNDHDTWLVDGSVGEAMRADLNTATLPSTPLQMSLNQIVRDPSAVAISRDDFDRTCARAQDLEFVVAQQARELKNFRTIEAVQRSRADRLGKEGDTSTMRLDAMAKVIDQLEQELVKARSVGARTTNNLAPSDVPGANDKIIAEAVCAITMSKHAADAFQYLGNVARLQREDVGDQLGAVEVMRRGFELMTSDWA</sequence>
<keyword evidence="4" id="KW-1185">Reference proteome</keyword>
<feature type="region of interest" description="Disordered" evidence="2">
    <location>
        <begin position="77"/>
        <end position="204"/>
    </location>
</feature>
<accession>A0A238FBI1</accession>
<evidence type="ECO:0000313" key="3">
    <source>
        <dbReference type="EMBL" id="SCV70507.1"/>
    </source>
</evidence>
<feature type="region of interest" description="Disordered" evidence="2">
    <location>
        <begin position="398"/>
        <end position="453"/>
    </location>
</feature>
<feature type="compositionally biased region" description="Polar residues" evidence="2">
    <location>
        <begin position="153"/>
        <end position="172"/>
    </location>
</feature>
<protein>
    <submittedName>
        <fullName evidence="3">BQ2448_1901 protein</fullName>
    </submittedName>
</protein>
<dbReference type="EMBL" id="FMSP01000005">
    <property type="protein sequence ID" value="SCV70507.1"/>
    <property type="molecule type" value="Genomic_DNA"/>
</dbReference>
<evidence type="ECO:0000256" key="2">
    <source>
        <dbReference type="SAM" id="MobiDB-lite"/>
    </source>
</evidence>
<keyword evidence="1" id="KW-0175">Coiled coil</keyword>
<feature type="compositionally biased region" description="Polar residues" evidence="2">
    <location>
        <begin position="123"/>
        <end position="142"/>
    </location>
</feature>
<organism evidence="3 4">
    <name type="scientific">Microbotryum intermedium</name>
    <dbReference type="NCBI Taxonomy" id="269621"/>
    <lineage>
        <taxon>Eukaryota</taxon>
        <taxon>Fungi</taxon>
        <taxon>Dikarya</taxon>
        <taxon>Basidiomycota</taxon>
        <taxon>Pucciniomycotina</taxon>
        <taxon>Microbotryomycetes</taxon>
        <taxon>Microbotryales</taxon>
        <taxon>Microbotryaceae</taxon>
        <taxon>Microbotryum</taxon>
    </lineage>
</organism>
<name>A0A238FBI1_9BASI</name>
<dbReference type="Proteomes" id="UP000198372">
    <property type="component" value="Unassembled WGS sequence"/>
</dbReference>
<feature type="compositionally biased region" description="Polar residues" evidence="2">
    <location>
        <begin position="86"/>
        <end position="98"/>
    </location>
</feature>
<proteinExistence type="predicted"/>